<dbReference type="PANTHER" id="PTHR30537">
    <property type="entry name" value="HTH-TYPE TRANSCRIPTIONAL REGULATOR"/>
    <property type="match status" value="1"/>
</dbReference>
<dbReference type="AlphaFoldDB" id="A0A1G7UAI1"/>
<dbReference type="STRING" id="89065.SAMN05216605_102110"/>
<dbReference type="FunFam" id="1.10.10.10:FF:000001">
    <property type="entry name" value="LysR family transcriptional regulator"/>
    <property type="match status" value="1"/>
</dbReference>
<dbReference type="InterPro" id="IPR005119">
    <property type="entry name" value="LysR_subst-bd"/>
</dbReference>
<protein>
    <submittedName>
        <fullName evidence="6">Transcriptional regulator, LysR family</fullName>
    </submittedName>
</protein>
<evidence type="ECO:0000256" key="2">
    <source>
        <dbReference type="ARBA" id="ARBA00023015"/>
    </source>
</evidence>
<dbReference type="Gene3D" id="1.10.10.10">
    <property type="entry name" value="Winged helix-like DNA-binding domain superfamily/Winged helix DNA-binding domain"/>
    <property type="match status" value="1"/>
</dbReference>
<gene>
    <name evidence="6" type="ORF">SAMN05216605_102110</name>
</gene>
<dbReference type="InterPro" id="IPR000847">
    <property type="entry name" value="LysR_HTH_N"/>
</dbReference>
<dbReference type="GO" id="GO:0003700">
    <property type="term" value="F:DNA-binding transcription factor activity"/>
    <property type="evidence" value="ECO:0007669"/>
    <property type="project" value="InterPro"/>
</dbReference>
<evidence type="ECO:0000256" key="4">
    <source>
        <dbReference type="ARBA" id="ARBA00023163"/>
    </source>
</evidence>
<dbReference type="InterPro" id="IPR058163">
    <property type="entry name" value="LysR-type_TF_proteobact-type"/>
</dbReference>
<dbReference type="EMBL" id="FNCO01000002">
    <property type="protein sequence ID" value="SDG44602.1"/>
    <property type="molecule type" value="Genomic_DNA"/>
</dbReference>
<dbReference type="PROSITE" id="PS50931">
    <property type="entry name" value="HTH_LYSR"/>
    <property type="match status" value="1"/>
</dbReference>
<evidence type="ECO:0000259" key="5">
    <source>
        <dbReference type="PROSITE" id="PS50931"/>
    </source>
</evidence>
<evidence type="ECO:0000313" key="6">
    <source>
        <dbReference type="EMBL" id="SDG44602.1"/>
    </source>
</evidence>
<dbReference type="PRINTS" id="PR00039">
    <property type="entry name" value="HTHLYSR"/>
</dbReference>
<dbReference type="CDD" id="cd08422">
    <property type="entry name" value="PBP2_CrgA_like"/>
    <property type="match status" value="1"/>
</dbReference>
<dbReference type="Proteomes" id="UP000182894">
    <property type="component" value="Unassembled WGS sequence"/>
</dbReference>
<keyword evidence="2" id="KW-0805">Transcription regulation</keyword>
<dbReference type="InterPro" id="IPR036388">
    <property type="entry name" value="WH-like_DNA-bd_sf"/>
</dbReference>
<dbReference type="Gene3D" id="3.40.190.290">
    <property type="match status" value="1"/>
</dbReference>
<dbReference type="SUPFAM" id="SSF46785">
    <property type="entry name" value="Winged helix' DNA-binding domain"/>
    <property type="match status" value="1"/>
</dbReference>
<evidence type="ECO:0000256" key="1">
    <source>
        <dbReference type="ARBA" id="ARBA00009437"/>
    </source>
</evidence>
<dbReference type="GO" id="GO:0006351">
    <property type="term" value="P:DNA-templated transcription"/>
    <property type="evidence" value="ECO:0007669"/>
    <property type="project" value="TreeGrafter"/>
</dbReference>
<keyword evidence="7" id="KW-1185">Reference proteome</keyword>
<dbReference type="OrthoDB" id="9786526at2"/>
<keyword evidence="4" id="KW-0804">Transcription</keyword>
<dbReference type="RefSeq" id="WP_074750455.1">
    <property type="nucleotide sequence ID" value="NZ_FNCO01000002.1"/>
</dbReference>
<comment type="similarity">
    <text evidence="1">Belongs to the LysR transcriptional regulatory family.</text>
</comment>
<feature type="domain" description="HTH lysR-type" evidence="5">
    <location>
        <begin position="1"/>
        <end position="59"/>
    </location>
</feature>
<sequence>MDRLAAMETFICAVETGSFSAAAKRLGVGQPAVSKSIASLEETLGTRLLLRTTRGLTPTEAGQAYYDAARLTVDHANEADAAVRGVGSGFTGRLRISAATTFASLHVVPYLGPLLKQHPGLNIEVILDDRSVDLVEEGIDVSLRMGVLDDSSMTAKKIAQGRRRVIATPAYLACHGIPVHPRDLEGHQAVIYNRAGGGDTWPLRRGDETHSASVGGRLRVSAAEGVRAAVKANLGLAMASEWMFAPELASGEVVTVLDDWTLPSIDLWAVFPAGRMTSAKARVFVDYVAALLGNERPDNV</sequence>
<dbReference type="InterPro" id="IPR036390">
    <property type="entry name" value="WH_DNA-bd_sf"/>
</dbReference>
<dbReference type="GO" id="GO:0043565">
    <property type="term" value="F:sequence-specific DNA binding"/>
    <property type="evidence" value="ECO:0007669"/>
    <property type="project" value="TreeGrafter"/>
</dbReference>
<dbReference type="SUPFAM" id="SSF53850">
    <property type="entry name" value="Periplasmic binding protein-like II"/>
    <property type="match status" value="1"/>
</dbReference>
<reference evidence="7" key="1">
    <citation type="submission" date="2016-10" db="EMBL/GenBank/DDBJ databases">
        <authorList>
            <person name="Varghese N."/>
            <person name="Submissions S."/>
        </authorList>
    </citation>
    <scope>NUCLEOTIDE SEQUENCE [LARGE SCALE GENOMIC DNA]</scope>
    <source>
        <strain evidence="7">ATCC 700689</strain>
    </source>
</reference>
<evidence type="ECO:0000313" key="7">
    <source>
        <dbReference type="Proteomes" id="UP000182894"/>
    </source>
</evidence>
<dbReference type="Pfam" id="PF03466">
    <property type="entry name" value="LysR_substrate"/>
    <property type="match status" value="1"/>
</dbReference>
<name>A0A1G7UAI1_9PSED</name>
<organism evidence="6 7">
    <name type="scientific">Pseudomonas abietaniphila</name>
    <dbReference type="NCBI Taxonomy" id="89065"/>
    <lineage>
        <taxon>Bacteria</taxon>
        <taxon>Pseudomonadati</taxon>
        <taxon>Pseudomonadota</taxon>
        <taxon>Gammaproteobacteria</taxon>
        <taxon>Pseudomonadales</taxon>
        <taxon>Pseudomonadaceae</taxon>
        <taxon>Pseudomonas</taxon>
    </lineage>
</organism>
<accession>A0A1G7UAI1</accession>
<dbReference type="Pfam" id="PF00126">
    <property type="entry name" value="HTH_1"/>
    <property type="match status" value="1"/>
</dbReference>
<evidence type="ECO:0000256" key="3">
    <source>
        <dbReference type="ARBA" id="ARBA00023125"/>
    </source>
</evidence>
<keyword evidence="3" id="KW-0238">DNA-binding</keyword>
<proteinExistence type="inferred from homology"/>
<dbReference type="PANTHER" id="PTHR30537:SF5">
    <property type="entry name" value="HTH-TYPE TRANSCRIPTIONAL ACTIVATOR TTDR-RELATED"/>
    <property type="match status" value="1"/>
</dbReference>